<keyword evidence="9" id="KW-0830">Ubiquinone</keyword>
<dbReference type="Pfam" id="PF00507">
    <property type="entry name" value="Oxidored_q4"/>
    <property type="match status" value="1"/>
</dbReference>
<keyword evidence="9 10" id="KW-0496">Mitochondrion</keyword>
<keyword evidence="6 9" id="KW-1133">Transmembrane helix</keyword>
<proteinExistence type="inferred from homology"/>
<dbReference type="GO" id="GO:0008137">
    <property type="term" value="F:NADH dehydrogenase (ubiquinone) activity"/>
    <property type="evidence" value="ECO:0007669"/>
    <property type="project" value="UniProtKB-UniRule"/>
</dbReference>
<keyword evidence="9" id="KW-0249">Electron transport</keyword>
<feature type="transmembrane region" description="Helical" evidence="9">
    <location>
        <begin position="48"/>
        <end position="75"/>
    </location>
</feature>
<dbReference type="Gene3D" id="1.20.58.1610">
    <property type="entry name" value="NADH:ubiquinone/plastoquinone oxidoreductase, chain 3"/>
    <property type="match status" value="1"/>
</dbReference>
<name>G4V260_WELSI</name>
<keyword evidence="9" id="KW-1278">Translocase</keyword>
<keyword evidence="5 9" id="KW-0812">Transmembrane</keyword>
<keyword evidence="9" id="KW-0679">Respiratory chain</keyword>
<dbReference type="InterPro" id="IPR038430">
    <property type="entry name" value="NDAH_ubi_oxred_su3_sf"/>
</dbReference>
<evidence type="ECO:0000256" key="5">
    <source>
        <dbReference type="ARBA" id="ARBA00022692"/>
    </source>
</evidence>
<dbReference type="EC" id="7.1.1.2" evidence="9"/>
<comment type="catalytic activity">
    <reaction evidence="8 9">
        <text>a ubiquinone + NADH + 5 H(+)(in) = a ubiquinol + NAD(+) + 4 H(+)(out)</text>
        <dbReference type="Rhea" id="RHEA:29091"/>
        <dbReference type="Rhea" id="RHEA-COMP:9565"/>
        <dbReference type="Rhea" id="RHEA-COMP:9566"/>
        <dbReference type="ChEBI" id="CHEBI:15378"/>
        <dbReference type="ChEBI" id="CHEBI:16389"/>
        <dbReference type="ChEBI" id="CHEBI:17976"/>
        <dbReference type="ChEBI" id="CHEBI:57540"/>
        <dbReference type="ChEBI" id="CHEBI:57945"/>
        <dbReference type="EC" id="7.1.1.2"/>
    </reaction>
</comment>
<dbReference type="AlphaFoldDB" id="G4V260"/>
<dbReference type="GO" id="GO:0031966">
    <property type="term" value="C:mitochondrial membrane"/>
    <property type="evidence" value="ECO:0007669"/>
    <property type="project" value="UniProtKB-SubCell"/>
</dbReference>
<evidence type="ECO:0000256" key="6">
    <source>
        <dbReference type="ARBA" id="ARBA00022989"/>
    </source>
</evidence>
<evidence type="ECO:0000256" key="1">
    <source>
        <dbReference type="ARBA" id="ARBA00004370"/>
    </source>
</evidence>
<gene>
    <name evidence="10" type="primary">nad3</name>
</gene>
<accession>G4V260</accession>
<dbReference type="InterPro" id="IPR000440">
    <property type="entry name" value="NADH_UbQ/plastoQ_OxRdtase_su3"/>
</dbReference>
<evidence type="ECO:0000313" key="10">
    <source>
        <dbReference type="EMBL" id="ACV96777.1"/>
    </source>
</evidence>
<feature type="transmembrane region" description="Helical" evidence="9">
    <location>
        <begin position="6"/>
        <end position="27"/>
    </location>
</feature>
<evidence type="ECO:0000256" key="8">
    <source>
        <dbReference type="ARBA" id="ARBA00049551"/>
    </source>
</evidence>
<sequence>MLVIFFVILVSFFLIFLLYFIEFFISVKNFSVFKVFSFESGFKSVSKVQVAFSIHFFVMMLIFVIFDLEIVLLLGLVVSDVISLFLFFFFFFFLLMSFFYWVVFNKLVWVI</sequence>
<organism evidence="10">
    <name type="scientific">Wellcomia siamensis</name>
    <name type="common">Parasitic roundworm</name>
    <dbReference type="NCBI Taxonomy" id="435744"/>
    <lineage>
        <taxon>Eukaryota</taxon>
        <taxon>Metazoa</taxon>
        <taxon>Ecdysozoa</taxon>
        <taxon>Nematoda</taxon>
        <taxon>Chromadorea</taxon>
        <taxon>Rhabditida</taxon>
        <taxon>Spirurina</taxon>
        <taxon>Oxyuridomorpha</taxon>
        <taxon>Oxyuroidea</taxon>
        <taxon>Oxyuridae</taxon>
        <taxon>Wellcomia</taxon>
    </lineage>
</organism>
<evidence type="ECO:0000256" key="3">
    <source>
        <dbReference type="ARBA" id="ARBA00021007"/>
    </source>
</evidence>
<evidence type="ECO:0000256" key="4">
    <source>
        <dbReference type="ARBA" id="ARBA00022448"/>
    </source>
</evidence>
<dbReference type="EMBL" id="GQ332427">
    <property type="protein sequence ID" value="ACV96777.1"/>
    <property type="molecule type" value="Genomic_DNA"/>
</dbReference>
<protein>
    <recommendedName>
        <fullName evidence="3 9">NADH-ubiquinone oxidoreductase chain 3</fullName>
        <ecNumber evidence="9">7.1.1.2</ecNumber>
    </recommendedName>
</protein>
<evidence type="ECO:0000256" key="7">
    <source>
        <dbReference type="ARBA" id="ARBA00023136"/>
    </source>
</evidence>
<reference evidence="10" key="1">
    <citation type="journal article" date="2011" name="BMC Genomics">
        <title>Monophyly of clade III nematodes is not supported by phylogenetic analysis of complete mitochondrial genome sequences.</title>
        <authorList>
            <person name="Park J.K."/>
            <person name="Sultana T."/>
            <person name="Lee S.H."/>
            <person name="Kang S."/>
            <person name="Kim H.K."/>
            <person name="Min G.S."/>
            <person name="Eom K.S."/>
            <person name="Nadler S.A."/>
        </authorList>
    </citation>
    <scope>NUCLEOTIDE SEQUENCE</scope>
</reference>
<comment type="subcellular location">
    <subcellularLocation>
        <location evidence="1">Membrane</location>
    </subcellularLocation>
    <subcellularLocation>
        <location evidence="9">Mitochondrion membrane</location>
        <topology evidence="9">Multi-pass membrane protein</topology>
    </subcellularLocation>
</comment>
<keyword evidence="4 9" id="KW-0813">Transport</keyword>
<geneLocation type="mitochondrion" evidence="10"/>
<keyword evidence="9" id="KW-0520">NAD</keyword>
<feature type="transmembrane region" description="Helical" evidence="9">
    <location>
        <begin position="81"/>
        <end position="103"/>
    </location>
</feature>
<comment type="similarity">
    <text evidence="2 9">Belongs to the complex I subunit 3 family.</text>
</comment>
<evidence type="ECO:0000256" key="9">
    <source>
        <dbReference type="RuleBase" id="RU003640"/>
    </source>
</evidence>
<keyword evidence="7 9" id="KW-0472">Membrane</keyword>
<evidence type="ECO:0000256" key="2">
    <source>
        <dbReference type="ARBA" id="ARBA00008472"/>
    </source>
</evidence>
<comment type="function">
    <text evidence="9">Core subunit of the mitochondrial membrane respiratory chain NADH dehydrogenase (Complex I) which catalyzes electron transfer from NADH through the respiratory chain, using ubiquinone as an electron acceptor. Essential for the catalytic activity of complex I.</text>
</comment>